<dbReference type="PANTHER" id="PTHR12419:SF111">
    <property type="entry name" value="OVARIAN TUMOR DOMAIN-CONTAINING DEUBIQUITINATING ENZYME 9"/>
    <property type="match status" value="1"/>
</dbReference>
<comment type="similarity">
    <text evidence="1">Belongs to the peptidase C85 family.</text>
</comment>
<keyword evidence="3" id="KW-1185">Reference proteome</keyword>
<dbReference type="InterPro" id="IPR038765">
    <property type="entry name" value="Papain-like_cys_pep_sf"/>
</dbReference>
<organism evidence="2 3">
    <name type="scientific">Datura stramonium</name>
    <name type="common">Jimsonweed</name>
    <name type="synonym">Common thornapple</name>
    <dbReference type="NCBI Taxonomy" id="4076"/>
    <lineage>
        <taxon>Eukaryota</taxon>
        <taxon>Viridiplantae</taxon>
        <taxon>Streptophyta</taxon>
        <taxon>Embryophyta</taxon>
        <taxon>Tracheophyta</taxon>
        <taxon>Spermatophyta</taxon>
        <taxon>Magnoliopsida</taxon>
        <taxon>eudicotyledons</taxon>
        <taxon>Gunneridae</taxon>
        <taxon>Pentapetalae</taxon>
        <taxon>asterids</taxon>
        <taxon>lamiids</taxon>
        <taxon>Solanales</taxon>
        <taxon>Solanaceae</taxon>
        <taxon>Solanoideae</taxon>
        <taxon>Datureae</taxon>
        <taxon>Datura</taxon>
    </lineage>
</organism>
<protein>
    <submittedName>
        <fullName evidence="2">OVARIAN TUMOR DOMAIN-containing deubiquitinating enzyme 9</fullName>
    </submittedName>
</protein>
<dbReference type="SUPFAM" id="SSF54001">
    <property type="entry name" value="Cysteine proteinases"/>
    <property type="match status" value="1"/>
</dbReference>
<sequence>MQPYQKRRSDAVGDVKAKFRALSDQFYRTPEHHKFVRQQVVNQLKSCPEIYDGYVPMAYHDYLNKDGQWGDHVTLQAASDSYGVKYWSITSFRDTCYIEILPTIQKSERGSLQLNLSCTRYHSR</sequence>
<gene>
    <name evidence="2" type="primary">OTU9_1</name>
    <name evidence="2" type="ORF">HAX54_014468</name>
</gene>
<dbReference type="Proteomes" id="UP000823775">
    <property type="component" value="Unassembled WGS sequence"/>
</dbReference>
<dbReference type="EMBL" id="JACEIK010000019">
    <property type="protein sequence ID" value="MCD7446697.1"/>
    <property type="molecule type" value="Genomic_DNA"/>
</dbReference>
<accession>A0ABS8RIR9</accession>
<reference evidence="2 3" key="1">
    <citation type="journal article" date="2021" name="BMC Genomics">
        <title>Datura genome reveals duplications of psychoactive alkaloid biosynthetic genes and high mutation rate following tissue culture.</title>
        <authorList>
            <person name="Rajewski A."/>
            <person name="Carter-House D."/>
            <person name="Stajich J."/>
            <person name="Litt A."/>
        </authorList>
    </citation>
    <scope>NUCLEOTIDE SEQUENCE [LARGE SCALE GENOMIC DNA]</scope>
    <source>
        <strain evidence="2">AR-01</strain>
    </source>
</reference>
<dbReference type="Gene3D" id="3.90.70.80">
    <property type="match status" value="1"/>
</dbReference>
<comment type="caution">
    <text evidence="2">The sequence shown here is derived from an EMBL/GenBank/DDBJ whole genome shotgun (WGS) entry which is preliminary data.</text>
</comment>
<evidence type="ECO:0000313" key="2">
    <source>
        <dbReference type="EMBL" id="MCD7446697.1"/>
    </source>
</evidence>
<dbReference type="PANTHER" id="PTHR12419">
    <property type="entry name" value="OTU DOMAIN CONTAINING PROTEIN"/>
    <property type="match status" value="1"/>
</dbReference>
<name>A0ABS8RIR9_DATST</name>
<evidence type="ECO:0000256" key="1">
    <source>
        <dbReference type="ARBA" id="ARBA00010407"/>
    </source>
</evidence>
<evidence type="ECO:0000313" key="3">
    <source>
        <dbReference type="Proteomes" id="UP000823775"/>
    </source>
</evidence>
<proteinExistence type="inferred from homology"/>
<dbReference type="InterPro" id="IPR050704">
    <property type="entry name" value="Peptidase_C85-like"/>
</dbReference>